<dbReference type="InterPro" id="IPR044068">
    <property type="entry name" value="CB"/>
</dbReference>
<evidence type="ECO:0000256" key="8">
    <source>
        <dbReference type="ARBA" id="ARBA00023306"/>
    </source>
</evidence>
<comment type="caution">
    <text evidence="12">The sequence shown here is derived from an EMBL/GenBank/DDBJ whole genome shotgun (WGS) entry which is preliminary data.</text>
</comment>
<dbReference type="PANTHER" id="PTHR30349:SF77">
    <property type="entry name" value="TYROSINE RECOMBINASE XERC"/>
    <property type="match status" value="1"/>
</dbReference>
<evidence type="ECO:0000259" key="11">
    <source>
        <dbReference type="PROSITE" id="PS51900"/>
    </source>
</evidence>
<keyword evidence="5" id="KW-0229">DNA integration</keyword>
<proteinExistence type="predicted"/>
<keyword evidence="7" id="KW-0233">DNA recombination</keyword>
<keyword evidence="6 9" id="KW-0238">DNA-binding</keyword>
<dbReference type="Gene3D" id="1.10.150.130">
    <property type="match status" value="1"/>
</dbReference>
<evidence type="ECO:0000256" key="6">
    <source>
        <dbReference type="ARBA" id="ARBA00023125"/>
    </source>
</evidence>
<dbReference type="InterPro" id="IPR050090">
    <property type="entry name" value="Tyrosine_recombinase_XerCD"/>
</dbReference>
<keyword evidence="13" id="KW-1185">Reference proteome</keyword>
<evidence type="ECO:0000256" key="3">
    <source>
        <dbReference type="ARBA" id="ARBA00022618"/>
    </source>
</evidence>
<dbReference type="PANTHER" id="PTHR30349">
    <property type="entry name" value="PHAGE INTEGRASE-RELATED"/>
    <property type="match status" value="1"/>
</dbReference>
<keyword evidence="8" id="KW-0131">Cell cycle</keyword>
<dbReference type="InterPro" id="IPR010998">
    <property type="entry name" value="Integrase_recombinase_N"/>
</dbReference>
<evidence type="ECO:0000256" key="4">
    <source>
        <dbReference type="ARBA" id="ARBA00022829"/>
    </source>
</evidence>
<dbReference type="Pfam" id="PF02899">
    <property type="entry name" value="Phage_int_SAM_1"/>
    <property type="match status" value="1"/>
</dbReference>
<dbReference type="Proteomes" id="UP000263486">
    <property type="component" value="Unassembled WGS sequence"/>
</dbReference>
<keyword evidence="4" id="KW-0159">Chromosome partition</keyword>
<protein>
    <submittedName>
        <fullName evidence="12">Integrase</fullName>
    </submittedName>
</protein>
<keyword evidence="2" id="KW-0963">Cytoplasm</keyword>
<dbReference type="InterPro" id="IPR011010">
    <property type="entry name" value="DNA_brk_join_enz"/>
</dbReference>
<dbReference type="Gene3D" id="1.10.443.10">
    <property type="entry name" value="Intergrase catalytic core"/>
    <property type="match status" value="1"/>
</dbReference>
<dbReference type="InterPro" id="IPR004107">
    <property type="entry name" value="Integrase_SAM-like_N"/>
</dbReference>
<evidence type="ECO:0000256" key="9">
    <source>
        <dbReference type="PROSITE-ProRule" id="PRU01248"/>
    </source>
</evidence>
<evidence type="ECO:0000256" key="1">
    <source>
        <dbReference type="ARBA" id="ARBA00004496"/>
    </source>
</evidence>
<evidence type="ECO:0000256" key="7">
    <source>
        <dbReference type="ARBA" id="ARBA00023172"/>
    </source>
</evidence>
<evidence type="ECO:0000259" key="10">
    <source>
        <dbReference type="PROSITE" id="PS51898"/>
    </source>
</evidence>
<dbReference type="InterPro" id="IPR002104">
    <property type="entry name" value="Integrase_catalytic"/>
</dbReference>
<dbReference type="PROSITE" id="PS51898">
    <property type="entry name" value="TYR_RECOMBINASE"/>
    <property type="match status" value="1"/>
</dbReference>
<evidence type="ECO:0000256" key="5">
    <source>
        <dbReference type="ARBA" id="ARBA00022908"/>
    </source>
</evidence>
<reference evidence="12 13" key="1">
    <citation type="submission" date="2018-08" db="EMBL/GenBank/DDBJ databases">
        <title>Draft genome sequence of Psychrilyobacter sp. strain SD5 isolated from Black Sea water.</title>
        <authorList>
            <person name="Yadav S."/>
            <person name="Villanueva L."/>
            <person name="Damste J.S.S."/>
        </authorList>
    </citation>
    <scope>NUCLEOTIDE SEQUENCE [LARGE SCALE GENOMIC DNA]</scope>
    <source>
        <strain evidence="12 13">SD5</strain>
    </source>
</reference>
<feature type="domain" description="Tyr recombinase" evidence="10">
    <location>
        <begin position="108"/>
        <end position="289"/>
    </location>
</feature>
<feature type="domain" description="Core-binding (CB)" evidence="11">
    <location>
        <begin position="1"/>
        <end position="87"/>
    </location>
</feature>
<name>A0ABX9KKX2_9FUSO</name>
<comment type="subcellular location">
    <subcellularLocation>
        <location evidence="1">Cytoplasm</location>
    </subcellularLocation>
</comment>
<dbReference type="EMBL" id="QUAJ01000001">
    <property type="protein sequence ID" value="REI43084.1"/>
    <property type="molecule type" value="Genomic_DNA"/>
</dbReference>
<sequence length="289" mass="33875">MLEKLIKEFIYYEQFGQQKSENTIKSYKKDLEQFLEFIVGHELIENIGEVEELNLRGFVLYLGTINISKRSISRKLSTLRTFFKYLKENKVIDKNPIILLNNPSFVSKFPVLLKKEELERLRSVIDTTKTNGIRDRLIIELLYSSGIRAGELLSLGENIVDLEEREIKIVGNSSRTVFFSLTTKKYLKEYLIAKKEKYGEKYNSDIIFVNGSGTRLSDRSLRRIIDRYAKKAMLEKEISPHTFRHTFGVYLLEKGMNIHFLQELMGHTSPESTRIYEEHMMVIRRGINN</sequence>
<accession>A0ABX9KKX2</accession>
<dbReference type="Pfam" id="PF00589">
    <property type="entry name" value="Phage_integrase"/>
    <property type="match status" value="1"/>
</dbReference>
<dbReference type="PROSITE" id="PS51900">
    <property type="entry name" value="CB"/>
    <property type="match status" value="1"/>
</dbReference>
<gene>
    <name evidence="12" type="ORF">DYH56_00080</name>
</gene>
<organism evidence="12 13">
    <name type="scientific">Psychrilyobacter piezotolerans</name>
    <dbReference type="NCBI Taxonomy" id="2293438"/>
    <lineage>
        <taxon>Bacteria</taxon>
        <taxon>Fusobacteriati</taxon>
        <taxon>Fusobacteriota</taxon>
        <taxon>Fusobacteriia</taxon>
        <taxon>Fusobacteriales</taxon>
        <taxon>Fusobacteriaceae</taxon>
        <taxon>Psychrilyobacter</taxon>
    </lineage>
</organism>
<evidence type="ECO:0000313" key="12">
    <source>
        <dbReference type="EMBL" id="REI43084.1"/>
    </source>
</evidence>
<dbReference type="SUPFAM" id="SSF56349">
    <property type="entry name" value="DNA breaking-rejoining enzymes"/>
    <property type="match status" value="1"/>
</dbReference>
<keyword evidence="3" id="KW-0132">Cell division</keyword>
<dbReference type="InterPro" id="IPR013762">
    <property type="entry name" value="Integrase-like_cat_sf"/>
</dbReference>
<evidence type="ECO:0000256" key="2">
    <source>
        <dbReference type="ARBA" id="ARBA00022490"/>
    </source>
</evidence>
<evidence type="ECO:0000313" key="13">
    <source>
        <dbReference type="Proteomes" id="UP000263486"/>
    </source>
</evidence>